<evidence type="ECO:0000313" key="3">
    <source>
        <dbReference type="EMBL" id="UPL22322.1"/>
    </source>
</evidence>
<dbReference type="KEGG" id="afa:UZ73_04735"/>
<dbReference type="InterPro" id="IPR008407">
    <property type="entry name" value="Brnchd-chn_aa_trnsp_AzlD"/>
</dbReference>
<evidence type="ECO:0000313" key="4">
    <source>
        <dbReference type="EMBL" id="WBM37350.1"/>
    </source>
</evidence>
<dbReference type="STRING" id="511.UZ73_04735"/>
<dbReference type="OrthoDB" id="8638405at2"/>
<feature type="transmembrane region" description="Helical" evidence="1">
    <location>
        <begin position="78"/>
        <end position="106"/>
    </location>
</feature>
<dbReference type="Proteomes" id="UP000245216">
    <property type="component" value="Unassembled WGS sequence"/>
</dbReference>
<reference evidence="3" key="3">
    <citation type="submission" date="2022-04" db="EMBL/GenBank/DDBJ databases">
        <title>Genomic mining of Alcaligenes faecalis D334 producing ectoin and derivatives.</title>
        <authorList>
            <person name="Doan V.T."/>
            <person name="Quach N.T."/>
            <person name="Vu T.-H.-N."/>
            <person name="Phi Q.-T."/>
        </authorList>
    </citation>
    <scope>NUCLEOTIDE SEQUENCE</scope>
    <source>
        <strain evidence="3">D334</strain>
    </source>
</reference>
<dbReference type="Proteomes" id="UP001211866">
    <property type="component" value="Chromosome"/>
</dbReference>
<keyword evidence="6" id="KW-1185">Reference proteome</keyword>
<accession>A0A0M7FQI0</accession>
<organism evidence="2 5">
    <name type="scientific">Alcaligenes faecalis</name>
    <dbReference type="NCBI Taxonomy" id="511"/>
    <lineage>
        <taxon>Bacteria</taxon>
        <taxon>Pseudomonadati</taxon>
        <taxon>Pseudomonadota</taxon>
        <taxon>Betaproteobacteria</taxon>
        <taxon>Burkholderiales</taxon>
        <taxon>Alcaligenaceae</taxon>
        <taxon>Alcaligenes</taxon>
    </lineage>
</organism>
<dbReference type="eggNOG" id="COG4392">
    <property type="taxonomic scope" value="Bacteria"/>
</dbReference>
<evidence type="ECO:0000313" key="5">
    <source>
        <dbReference type="Proteomes" id="UP000245216"/>
    </source>
</evidence>
<feature type="transmembrane region" description="Helical" evidence="1">
    <location>
        <begin position="6"/>
        <end position="24"/>
    </location>
</feature>
<accession>A0A0A2N412</accession>
<sequence length="111" mass="12497">MSDWQYDWYVLGAIALLVLCSLLTRSGYFMFGDLLPLTERMRRALRFAPVAALAAIIIPELLPWAYGDTPRLDIKALASLVAVLVFIRTRNAVWVIVAGMVAFWLIRAVMP</sequence>
<dbReference type="Pfam" id="PF05437">
    <property type="entry name" value="AzlD"/>
    <property type="match status" value="1"/>
</dbReference>
<evidence type="ECO:0000313" key="6">
    <source>
        <dbReference type="Proteomes" id="UP001211866"/>
    </source>
</evidence>
<dbReference type="EMBL" id="QEXO01000001">
    <property type="protein sequence ID" value="PWE15182.1"/>
    <property type="molecule type" value="Genomic_DNA"/>
</dbReference>
<reference evidence="4 6" key="4">
    <citation type="submission" date="2022-05" db="EMBL/GenBank/DDBJ databases">
        <title>Complete sequence of strain NY11312.</title>
        <authorList>
            <person name="Zhou D."/>
        </authorList>
    </citation>
    <scope>NUCLEOTIDE SEQUENCE [LARGE SCALE GENOMIC DNA]</scope>
    <source>
        <strain evidence="4 6">NY11312</strain>
    </source>
</reference>
<dbReference type="GeneID" id="96777157"/>
<gene>
    <name evidence="2" type="ORF">DF183_00120</name>
    <name evidence="4" type="ORF">M2J83_16290</name>
    <name evidence="3" type="ORF">MXF72_04375</name>
</gene>
<evidence type="ECO:0000313" key="2">
    <source>
        <dbReference type="EMBL" id="PWE15182.1"/>
    </source>
</evidence>
<evidence type="ECO:0000256" key="1">
    <source>
        <dbReference type="SAM" id="Phobius"/>
    </source>
</evidence>
<feature type="transmembrane region" description="Helical" evidence="1">
    <location>
        <begin position="45"/>
        <end position="66"/>
    </location>
</feature>
<reference evidence="2 5" key="1">
    <citation type="submission" date="2018-05" db="EMBL/GenBank/DDBJ databases">
        <title>Genome Sequence of an Efficient Indole-Degrading Bacterium, Alcaligenes sp.YBY.</title>
        <authorList>
            <person name="Yang B."/>
        </authorList>
    </citation>
    <scope>NUCLEOTIDE SEQUENCE [LARGE SCALE GENOMIC DNA]</scope>
    <source>
        <strain evidence="2 5">YBY</strain>
    </source>
</reference>
<dbReference type="RefSeq" id="WP_009460095.1">
    <property type="nucleotide sequence ID" value="NZ_CAXOJJ010000027.1"/>
</dbReference>
<dbReference type="Proteomes" id="UP000830925">
    <property type="component" value="Chromosome"/>
</dbReference>
<proteinExistence type="predicted"/>
<protein>
    <submittedName>
        <fullName evidence="2">AzlD domain-containing protein</fullName>
    </submittedName>
</protein>
<keyword evidence="1" id="KW-0472">Membrane</keyword>
<dbReference type="AlphaFoldDB" id="A0A0A2N412"/>
<name>A0A0A2N412_ALCFA</name>
<dbReference type="EMBL" id="CP096916">
    <property type="protein sequence ID" value="WBM37350.1"/>
    <property type="molecule type" value="Genomic_DNA"/>
</dbReference>
<keyword evidence="1" id="KW-0812">Transmembrane</keyword>
<reference evidence="2 5" key="2">
    <citation type="submission" date="2018-05" db="EMBL/GenBank/DDBJ databases">
        <authorList>
            <person name="Lanie J.A."/>
            <person name="Ng W.-L."/>
            <person name="Kazmierczak K.M."/>
            <person name="Andrzejewski T.M."/>
            <person name="Davidsen T.M."/>
            <person name="Wayne K.J."/>
            <person name="Tettelin H."/>
            <person name="Glass J.I."/>
            <person name="Rusch D."/>
            <person name="Podicherti R."/>
            <person name="Tsui H.-C.T."/>
            <person name="Winkler M.E."/>
        </authorList>
    </citation>
    <scope>NUCLEOTIDE SEQUENCE [LARGE SCALE GENOMIC DNA]</scope>
    <source>
        <strain evidence="2 5">YBY</strain>
    </source>
</reference>
<keyword evidence="1" id="KW-1133">Transmembrane helix</keyword>
<dbReference type="EMBL" id="CP095873">
    <property type="protein sequence ID" value="UPL22322.1"/>
    <property type="molecule type" value="Genomic_DNA"/>
</dbReference>